<name>A0ABU2HA73_9ACTN</name>
<dbReference type="RefSeq" id="WP_310913324.1">
    <property type="nucleotide sequence ID" value="NZ_JAVLVT010000008.1"/>
</dbReference>
<sequence length="242" mass="26505">MRHSSDGDATSGAGEGILVNILARPHTALTWLWALAPTLTCGWGAPVTFGIAAYLHRSRGLLYTCLGYLGLLFLVYFAVSPLAQSTSGTEAISLFVWMLLLLVPTVHAVAIRSRVFAAQLAHEQRTARTNQDTLLHAQQRRGLRSQARVMVANDPMMAQELRIGRPDVPDRTYDDGGVIDLNHVPEELLRSRLAMLSSGDVTAIVQERQASGPFRSLQDLQNRVPISPGALPELREFAVFLP</sequence>
<feature type="domain" description="T2SS protein K second SAM-like" evidence="2">
    <location>
        <begin position="179"/>
        <end position="228"/>
    </location>
</feature>
<gene>
    <name evidence="3" type="ORF">RIF23_15825</name>
</gene>
<dbReference type="SUPFAM" id="SSF47781">
    <property type="entry name" value="RuvA domain 2-like"/>
    <property type="match status" value="1"/>
</dbReference>
<dbReference type="Proteomes" id="UP001250214">
    <property type="component" value="Unassembled WGS sequence"/>
</dbReference>
<feature type="transmembrane region" description="Helical" evidence="1">
    <location>
        <begin position="91"/>
        <end position="111"/>
    </location>
</feature>
<feature type="transmembrane region" description="Helical" evidence="1">
    <location>
        <begin position="61"/>
        <end position="79"/>
    </location>
</feature>
<evidence type="ECO:0000256" key="1">
    <source>
        <dbReference type="SAM" id="Phobius"/>
    </source>
</evidence>
<dbReference type="Pfam" id="PF03934">
    <property type="entry name" value="T2SSK"/>
    <property type="match status" value="1"/>
</dbReference>
<keyword evidence="1" id="KW-1133">Transmembrane helix</keyword>
<evidence type="ECO:0000259" key="2">
    <source>
        <dbReference type="Pfam" id="PF03934"/>
    </source>
</evidence>
<dbReference type="InterPro" id="IPR010994">
    <property type="entry name" value="RuvA_2-like"/>
</dbReference>
<organism evidence="3 4">
    <name type="scientific">Lipingzhangella rawalii</name>
    <dbReference type="NCBI Taxonomy" id="2055835"/>
    <lineage>
        <taxon>Bacteria</taxon>
        <taxon>Bacillati</taxon>
        <taxon>Actinomycetota</taxon>
        <taxon>Actinomycetes</taxon>
        <taxon>Streptosporangiales</taxon>
        <taxon>Nocardiopsidaceae</taxon>
        <taxon>Lipingzhangella</taxon>
    </lineage>
</organism>
<proteinExistence type="predicted"/>
<feature type="transmembrane region" description="Helical" evidence="1">
    <location>
        <begin position="31"/>
        <end position="54"/>
    </location>
</feature>
<protein>
    <recommendedName>
        <fullName evidence="2">T2SS protein K second SAM-like domain-containing protein</fullName>
    </recommendedName>
</protein>
<dbReference type="InterPro" id="IPR049179">
    <property type="entry name" value="T2SSK_SAM-like_2nd"/>
</dbReference>
<dbReference type="EMBL" id="JAVLVT010000008">
    <property type="protein sequence ID" value="MDS1271764.1"/>
    <property type="molecule type" value="Genomic_DNA"/>
</dbReference>
<keyword evidence="1" id="KW-0812">Transmembrane</keyword>
<reference evidence="4" key="1">
    <citation type="submission" date="2023-07" db="EMBL/GenBank/DDBJ databases">
        <title>Novel species in the genus Lipingzhangella isolated from Sambhar Salt Lake.</title>
        <authorList>
            <person name="Jiya N."/>
            <person name="Kajale S."/>
            <person name="Sharma A."/>
        </authorList>
    </citation>
    <scope>NUCLEOTIDE SEQUENCE [LARGE SCALE GENOMIC DNA]</scope>
    <source>
        <strain evidence="4">LS1_29</strain>
    </source>
</reference>
<accession>A0ABU2HA73</accession>
<keyword evidence="4" id="KW-1185">Reference proteome</keyword>
<evidence type="ECO:0000313" key="3">
    <source>
        <dbReference type="EMBL" id="MDS1271764.1"/>
    </source>
</evidence>
<keyword evidence="1" id="KW-0472">Membrane</keyword>
<evidence type="ECO:0000313" key="4">
    <source>
        <dbReference type="Proteomes" id="UP001250214"/>
    </source>
</evidence>
<comment type="caution">
    <text evidence="3">The sequence shown here is derived from an EMBL/GenBank/DDBJ whole genome shotgun (WGS) entry which is preliminary data.</text>
</comment>